<keyword evidence="8" id="KW-1185">Reference proteome</keyword>
<evidence type="ECO:0000256" key="2">
    <source>
        <dbReference type="ARBA" id="ARBA00004533"/>
    </source>
</evidence>
<comment type="subcellular location">
    <subcellularLocation>
        <location evidence="2">Cell inner membrane</location>
    </subcellularLocation>
</comment>
<dbReference type="FunFam" id="3.30.70.270:FF:000001">
    <property type="entry name" value="Diguanylate cyclase domain protein"/>
    <property type="match status" value="1"/>
</dbReference>
<evidence type="ECO:0000313" key="8">
    <source>
        <dbReference type="Proteomes" id="UP000243518"/>
    </source>
</evidence>
<sequence length="401" mass="44845">MTQLYFSPILLGILLLVAIALCATALYRMAPGEPGPGFWMAGSWTLIGGVALFIGFIVTRSPLLNVLGNAAQLAGEALFLIGIFRFMGRPLPWWTLPVSVGAMVIANTHYWLVHGNSDLLMGIYSSIAGLLPVQAIWLLFRERSDPDTRPARLLVGASLLVYSITTLLRGTLSYLDWWHDAPYVQPYASFTYLLSYNFAIPALVLGFVGCSLMTTQRVLARSRQMAAQLKEQATRDPLTGTLNRRAFHQELVDEVGRSQRYGRPLCLAMFDLDHFKQLNDQLGHLAGDQALQNFCRLCEQQARRTDIFARFGGEEFVLLMPETDAKQAQLLLERIRQTLAEQQFHYLDQRYQLQVSIGVADLDTSGSPDQLLRQADLALYQAKASGRNRVQLWSPPASMAY</sequence>
<feature type="transmembrane region" description="Helical" evidence="5">
    <location>
        <begin position="64"/>
        <end position="84"/>
    </location>
</feature>
<dbReference type="GO" id="GO:0005886">
    <property type="term" value="C:plasma membrane"/>
    <property type="evidence" value="ECO:0007669"/>
    <property type="project" value="UniProtKB-SubCell"/>
</dbReference>
<accession>A0AAQ1JQ85</accession>
<dbReference type="PANTHER" id="PTHR45138">
    <property type="entry name" value="REGULATORY COMPONENTS OF SENSORY TRANSDUCTION SYSTEM"/>
    <property type="match status" value="1"/>
</dbReference>
<feature type="transmembrane region" description="Helical" evidence="5">
    <location>
        <begin position="152"/>
        <end position="172"/>
    </location>
</feature>
<evidence type="ECO:0000313" key="7">
    <source>
        <dbReference type="EMBL" id="SEG39332.1"/>
    </source>
</evidence>
<proteinExistence type="predicted"/>
<dbReference type="NCBIfam" id="TIGR00254">
    <property type="entry name" value="GGDEF"/>
    <property type="match status" value="1"/>
</dbReference>
<feature type="transmembrane region" description="Helical" evidence="5">
    <location>
        <begin position="119"/>
        <end position="140"/>
    </location>
</feature>
<gene>
    <name evidence="7" type="ORF">SAMN05216586_10660</name>
</gene>
<dbReference type="PANTHER" id="PTHR45138:SF9">
    <property type="entry name" value="DIGUANYLATE CYCLASE DGCM-RELATED"/>
    <property type="match status" value="1"/>
</dbReference>
<feature type="transmembrane region" description="Helical" evidence="5">
    <location>
        <begin position="192"/>
        <end position="215"/>
    </location>
</feature>
<feature type="transmembrane region" description="Helical" evidence="5">
    <location>
        <begin position="38"/>
        <end position="58"/>
    </location>
</feature>
<comment type="catalytic activity">
    <reaction evidence="4">
        <text>2 GTP = 3',3'-c-di-GMP + 2 diphosphate</text>
        <dbReference type="Rhea" id="RHEA:24898"/>
        <dbReference type="ChEBI" id="CHEBI:33019"/>
        <dbReference type="ChEBI" id="CHEBI:37565"/>
        <dbReference type="ChEBI" id="CHEBI:58805"/>
        <dbReference type="EC" id="2.7.7.65"/>
    </reaction>
</comment>
<keyword evidence="5" id="KW-1133">Transmembrane helix</keyword>
<dbReference type="GO" id="GO:1902201">
    <property type="term" value="P:negative regulation of bacterial-type flagellum-dependent cell motility"/>
    <property type="evidence" value="ECO:0007669"/>
    <property type="project" value="TreeGrafter"/>
</dbReference>
<dbReference type="SUPFAM" id="SSF55073">
    <property type="entry name" value="Nucleotide cyclase"/>
    <property type="match status" value="1"/>
</dbReference>
<evidence type="ECO:0000256" key="5">
    <source>
        <dbReference type="SAM" id="Phobius"/>
    </source>
</evidence>
<name>A0AAQ1JQ85_9GAMM</name>
<evidence type="ECO:0000256" key="4">
    <source>
        <dbReference type="ARBA" id="ARBA00034247"/>
    </source>
</evidence>
<evidence type="ECO:0000256" key="1">
    <source>
        <dbReference type="ARBA" id="ARBA00001946"/>
    </source>
</evidence>
<feature type="transmembrane region" description="Helical" evidence="5">
    <location>
        <begin position="6"/>
        <end position="26"/>
    </location>
</feature>
<keyword evidence="5" id="KW-0812">Transmembrane</keyword>
<evidence type="ECO:0000256" key="3">
    <source>
        <dbReference type="ARBA" id="ARBA00012528"/>
    </source>
</evidence>
<comment type="caution">
    <text evidence="7">The sequence shown here is derived from an EMBL/GenBank/DDBJ whole genome shotgun (WGS) entry which is preliminary data.</text>
</comment>
<dbReference type="SMART" id="SM00267">
    <property type="entry name" value="GGDEF"/>
    <property type="match status" value="1"/>
</dbReference>
<dbReference type="PROSITE" id="PS50887">
    <property type="entry name" value="GGDEF"/>
    <property type="match status" value="1"/>
</dbReference>
<dbReference type="EMBL" id="FNVE01000006">
    <property type="protein sequence ID" value="SEG39332.1"/>
    <property type="molecule type" value="Genomic_DNA"/>
</dbReference>
<protein>
    <recommendedName>
        <fullName evidence="3">diguanylate cyclase</fullName>
        <ecNumber evidence="3">2.7.7.65</ecNumber>
    </recommendedName>
</protein>
<dbReference type="CDD" id="cd01949">
    <property type="entry name" value="GGDEF"/>
    <property type="match status" value="1"/>
</dbReference>
<dbReference type="Proteomes" id="UP000243518">
    <property type="component" value="Unassembled WGS sequence"/>
</dbReference>
<dbReference type="Gene3D" id="3.30.70.270">
    <property type="match status" value="1"/>
</dbReference>
<dbReference type="InterPro" id="IPR000160">
    <property type="entry name" value="GGDEF_dom"/>
</dbReference>
<evidence type="ECO:0000259" key="6">
    <source>
        <dbReference type="PROSITE" id="PS50887"/>
    </source>
</evidence>
<dbReference type="Pfam" id="PF00990">
    <property type="entry name" value="GGDEF"/>
    <property type="match status" value="1"/>
</dbReference>
<dbReference type="InterPro" id="IPR050469">
    <property type="entry name" value="Diguanylate_Cyclase"/>
</dbReference>
<dbReference type="GO" id="GO:0052621">
    <property type="term" value="F:diguanylate cyclase activity"/>
    <property type="evidence" value="ECO:0007669"/>
    <property type="project" value="UniProtKB-EC"/>
</dbReference>
<dbReference type="AlphaFoldDB" id="A0AAQ1JQ85"/>
<feature type="domain" description="GGDEF" evidence="6">
    <location>
        <begin position="263"/>
        <end position="395"/>
    </location>
</feature>
<dbReference type="RefSeq" id="WP_088275868.1">
    <property type="nucleotide sequence ID" value="NZ_FNVE01000006.1"/>
</dbReference>
<dbReference type="InterPro" id="IPR029787">
    <property type="entry name" value="Nucleotide_cyclase"/>
</dbReference>
<dbReference type="InterPro" id="IPR043128">
    <property type="entry name" value="Rev_trsase/Diguanyl_cyclase"/>
</dbReference>
<dbReference type="EC" id="2.7.7.65" evidence="3"/>
<comment type="cofactor">
    <cofactor evidence="1">
        <name>Mg(2+)</name>
        <dbReference type="ChEBI" id="CHEBI:18420"/>
    </cofactor>
</comment>
<keyword evidence="5" id="KW-0472">Membrane</keyword>
<organism evidence="7 8">
    <name type="scientific">Halopseudomonas aestusnigri</name>
    <dbReference type="NCBI Taxonomy" id="857252"/>
    <lineage>
        <taxon>Bacteria</taxon>
        <taxon>Pseudomonadati</taxon>
        <taxon>Pseudomonadota</taxon>
        <taxon>Gammaproteobacteria</taxon>
        <taxon>Pseudomonadales</taxon>
        <taxon>Pseudomonadaceae</taxon>
        <taxon>Halopseudomonas</taxon>
    </lineage>
</organism>
<reference evidence="7 8" key="1">
    <citation type="submission" date="2016-10" db="EMBL/GenBank/DDBJ databases">
        <authorList>
            <person name="Varghese N."/>
            <person name="Submissions S."/>
        </authorList>
    </citation>
    <scope>NUCLEOTIDE SEQUENCE [LARGE SCALE GENOMIC DNA]</scope>
    <source>
        <strain evidence="7 8">CECT 8317</strain>
    </source>
</reference>
<dbReference type="GO" id="GO:0043709">
    <property type="term" value="P:cell adhesion involved in single-species biofilm formation"/>
    <property type="evidence" value="ECO:0007669"/>
    <property type="project" value="TreeGrafter"/>
</dbReference>